<feature type="region of interest" description="Disordered" evidence="2">
    <location>
        <begin position="138"/>
        <end position="197"/>
    </location>
</feature>
<accession>A0A6G0J649</accession>
<feature type="compositionally biased region" description="Basic and acidic residues" evidence="2">
    <location>
        <begin position="22"/>
        <end position="44"/>
    </location>
</feature>
<feature type="region of interest" description="Disordered" evidence="2">
    <location>
        <begin position="79"/>
        <end position="100"/>
    </location>
</feature>
<evidence type="ECO:0000256" key="2">
    <source>
        <dbReference type="SAM" id="MobiDB-lite"/>
    </source>
</evidence>
<evidence type="ECO:0000313" key="4">
    <source>
        <dbReference type="Proteomes" id="UP000424527"/>
    </source>
</evidence>
<feature type="compositionally biased region" description="Acidic residues" evidence="2">
    <location>
        <begin position="169"/>
        <end position="187"/>
    </location>
</feature>
<dbReference type="EMBL" id="REGW02000002">
    <property type="protein sequence ID" value="KAE8299077.1"/>
    <property type="molecule type" value="Genomic_DNA"/>
</dbReference>
<dbReference type="Proteomes" id="UP000424527">
    <property type="component" value="Unassembled WGS sequence"/>
</dbReference>
<comment type="caution">
    <text evidence="3">The sequence shown here is derived from an EMBL/GenBank/DDBJ whole genome shotgun (WGS) entry which is preliminary data.</text>
</comment>
<evidence type="ECO:0000313" key="3">
    <source>
        <dbReference type="EMBL" id="KAE8299077.1"/>
    </source>
</evidence>
<feature type="region of interest" description="Disordered" evidence="2">
    <location>
        <begin position="21"/>
        <end position="54"/>
    </location>
</feature>
<sequence>MREGLSEALQEMKTLKLLLQESHAEGERLRSALKEKKEEVERKNLPTVTEEALHEREEVEELRARAKALETRRREMIEEVEEARQAKDKAEEKRREVEERWRSKVEEMKETLKTLSREIQTLKEREQVWRSRVQEAQREVEESRAELEEYKTQREEVDGLKKRRRDQGTDEEGGGEEIPEEEQEEEQTSLLQEKEEMRRLLRQREAEVYTLTQRAEELHADRERVRLALERTEAAMIGYRERAHQQEQSPGAESNPDEAVADRLVVLQRLVAELELNEKQVKKKNSHLKRERDRLRDTLRQVEEERLRFRQQLTDSRPQDTTEEERLRSRVRELEDQVSQLRLSLAVDQQQRAEFIQQSTKNSQWLLSLRSDLTDSLATVTRRPIPSVLESETQRLDRSLREEELRMSLGQS</sequence>
<proteinExistence type="predicted"/>
<evidence type="ECO:0000256" key="1">
    <source>
        <dbReference type="SAM" id="Coils"/>
    </source>
</evidence>
<evidence type="ECO:0008006" key="5">
    <source>
        <dbReference type="Google" id="ProtNLM"/>
    </source>
</evidence>
<protein>
    <recommendedName>
        <fullName evidence="5">Trichohyalin-like</fullName>
    </recommendedName>
</protein>
<dbReference type="AlphaFoldDB" id="A0A6G0J649"/>
<feature type="compositionally biased region" description="Basic and acidic residues" evidence="2">
    <location>
        <begin position="138"/>
        <end position="160"/>
    </location>
</feature>
<reference evidence="3 4" key="1">
    <citation type="submission" date="2019-07" db="EMBL/GenBank/DDBJ databases">
        <title>Chromosome genome assembly for large yellow croaker.</title>
        <authorList>
            <person name="Xiao S."/>
        </authorList>
    </citation>
    <scope>NUCLEOTIDE SEQUENCE [LARGE SCALE GENOMIC DNA]</scope>
    <source>
        <strain evidence="3">JMULYC20181020</strain>
        <tissue evidence="3">Muscle</tissue>
    </source>
</reference>
<feature type="coiled-coil region" evidence="1">
    <location>
        <begin position="264"/>
        <end position="351"/>
    </location>
</feature>
<keyword evidence="4" id="KW-1185">Reference proteome</keyword>
<organism evidence="3 4">
    <name type="scientific">Larimichthys crocea</name>
    <name type="common">Large yellow croaker</name>
    <name type="synonym">Pseudosciaena crocea</name>
    <dbReference type="NCBI Taxonomy" id="215358"/>
    <lineage>
        <taxon>Eukaryota</taxon>
        <taxon>Metazoa</taxon>
        <taxon>Chordata</taxon>
        <taxon>Craniata</taxon>
        <taxon>Vertebrata</taxon>
        <taxon>Euteleostomi</taxon>
        <taxon>Actinopterygii</taxon>
        <taxon>Neopterygii</taxon>
        <taxon>Teleostei</taxon>
        <taxon>Neoteleostei</taxon>
        <taxon>Acanthomorphata</taxon>
        <taxon>Eupercaria</taxon>
        <taxon>Sciaenidae</taxon>
        <taxon>Larimichthys</taxon>
    </lineage>
</organism>
<keyword evidence="1" id="KW-0175">Coiled coil</keyword>
<gene>
    <name evidence="3" type="ORF">D5F01_LYC01466</name>
</gene>
<name>A0A6G0J649_LARCR</name>